<dbReference type="SUPFAM" id="SSF50475">
    <property type="entry name" value="FMN-binding split barrel"/>
    <property type="match status" value="1"/>
</dbReference>
<evidence type="ECO:0000313" key="2">
    <source>
        <dbReference type="EMBL" id="KAF9450859.1"/>
    </source>
</evidence>
<dbReference type="EMBL" id="MU151096">
    <property type="protein sequence ID" value="KAF9450859.1"/>
    <property type="molecule type" value="Genomic_DNA"/>
</dbReference>
<dbReference type="AlphaFoldDB" id="A0A9P5XH49"/>
<dbReference type="Gene3D" id="2.30.110.10">
    <property type="entry name" value="Electron Transport, Fmn-binding Protein, Chain A"/>
    <property type="match status" value="1"/>
</dbReference>
<proteinExistence type="predicted"/>
<name>A0A9P5XH49_9AGAR</name>
<dbReference type="InterPro" id="IPR012349">
    <property type="entry name" value="Split_barrel_FMN-bd"/>
</dbReference>
<evidence type="ECO:0000259" key="1">
    <source>
        <dbReference type="Pfam" id="PF01243"/>
    </source>
</evidence>
<keyword evidence="3" id="KW-1185">Reference proteome</keyword>
<gene>
    <name evidence="2" type="ORF">P691DRAFT_809379</name>
</gene>
<feature type="domain" description="Pyridoxamine 5'-phosphate oxidase N-terminal" evidence="1">
    <location>
        <begin position="14"/>
        <end position="133"/>
    </location>
</feature>
<dbReference type="PANTHER" id="PTHR39336">
    <property type="entry name" value="PYRIDOXAMINE PHOSPHATE OXIDASE FAMILY PROTEIN (AFU_ORTHOLOGUE AFUA_6G11440)"/>
    <property type="match status" value="1"/>
</dbReference>
<organism evidence="2 3">
    <name type="scientific">Macrolepiota fuliginosa MF-IS2</name>
    <dbReference type="NCBI Taxonomy" id="1400762"/>
    <lineage>
        <taxon>Eukaryota</taxon>
        <taxon>Fungi</taxon>
        <taxon>Dikarya</taxon>
        <taxon>Basidiomycota</taxon>
        <taxon>Agaricomycotina</taxon>
        <taxon>Agaricomycetes</taxon>
        <taxon>Agaricomycetidae</taxon>
        <taxon>Agaricales</taxon>
        <taxon>Agaricineae</taxon>
        <taxon>Agaricaceae</taxon>
        <taxon>Macrolepiota</taxon>
    </lineage>
</organism>
<dbReference type="Proteomes" id="UP000807342">
    <property type="component" value="Unassembled WGS sequence"/>
</dbReference>
<comment type="caution">
    <text evidence="2">The sequence shown here is derived from an EMBL/GenBank/DDBJ whole genome shotgun (WGS) entry which is preliminary data.</text>
</comment>
<dbReference type="InterPro" id="IPR011576">
    <property type="entry name" value="Pyridox_Oxase_N"/>
</dbReference>
<evidence type="ECO:0000313" key="3">
    <source>
        <dbReference type="Proteomes" id="UP000807342"/>
    </source>
</evidence>
<sequence>MGKFFDEIPEFIIPWIKEQKMFWVATAPLAPDGLVNVSPKGYEGTFHIANSKQVWYEDMTGSGVETIAHVGENGRITVLFTAFDGPPRICRIFGKGTVYERDTPEYNALLPPEERQPGSRSIIMVDIHKVGTSCGYSIPFYKFDGHRMKLRADLAQKQNTDVMAEEEAWSSQAEEIAIPIPEKGLRRYWRDNNEKSLDGIPGLRYAPNSRARFLYVDPKTIYQDRPSRSATRWISSQTVAAFTLGAVASAALVRVLHQQRFL</sequence>
<dbReference type="OrthoDB" id="539398at2759"/>
<accession>A0A9P5XH49</accession>
<dbReference type="Pfam" id="PF01243">
    <property type="entry name" value="PNPOx_N"/>
    <property type="match status" value="1"/>
</dbReference>
<dbReference type="PANTHER" id="PTHR39336:SF3">
    <property type="entry name" value="PYRIDOXAMINE PHOSPHATE OXIDASE"/>
    <property type="match status" value="1"/>
</dbReference>
<protein>
    <recommendedName>
        <fullName evidence="1">Pyridoxamine 5'-phosphate oxidase N-terminal domain-containing protein</fullName>
    </recommendedName>
</protein>
<reference evidence="2" key="1">
    <citation type="submission" date="2020-11" db="EMBL/GenBank/DDBJ databases">
        <authorList>
            <consortium name="DOE Joint Genome Institute"/>
            <person name="Ahrendt S."/>
            <person name="Riley R."/>
            <person name="Andreopoulos W."/>
            <person name="Labutti K."/>
            <person name="Pangilinan J."/>
            <person name="Ruiz-Duenas F.J."/>
            <person name="Barrasa J.M."/>
            <person name="Sanchez-Garcia M."/>
            <person name="Camarero S."/>
            <person name="Miyauchi S."/>
            <person name="Serrano A."/>
            <person name="Linde D."/>
            <person name="Babiker R."/>
            <person name="Drula E."/>
            <person name="Ayuso-Fernandez I."/>
            <person name="Pacheco R."/>
            <person name="Padilla G."/>
            <person name="Ferreira P."/>
            <person name="Barriuso J."/>
            <person name="Kellner H."/>
            <person name="Castanera R."/>
            <person name="Alfaro M."/>
            <person name="Ramirez L."/>
            <person name="Pisabarro A.G."/>
            <person name="Kuo A."/>
            <person name="Tritt A."/>
            <person name="Lipzen A."/>
            <person name="He G."/>
            <person name="Yan M."/>
            <person name="Ng V."/>
            <person name="Cullen D."/>
            <person name="Martin F."/>
            <person name="Rosso M.-N."/>
            <person name="Henrissat B."/>
            <person name="Hibbett D."/>
            <person name="Martinez A.T."/>
            <person name="Grigoriev I.V."/>
        </authorList>
    </citation>
    <scope>NUCLEOTIDE SEQUENCE</scope>
    <source>
        <strain evidence="2">MF-IS2</strain>
    </source>
</reference>